<gene>
    <name evidence="4" type="primary">hilA</name>
    <name evidence="4" type="ORF">GMJLKIPL_1852</name>
</gene>
<evidence type="ECO:0000259" key="3">
    <source>
        <dbReference type="PROSITE" id="PS51755"/>
    </source>
</evidence>
<dbReference type="InterPro" id="IPR001867">
    <property type="entry name" value="OmpR/PhoB-type_DNA-bd"/>
</dbReference>
<dbReference type="InterPro" id="IPR036388">
    <property type="entry name" value="WH-like_DNA-bd_sf"/>
</dbReference>
<dbReference type="SMART" id="SM00862">
    <property type="entry name" value="Trans_reg_C"/>
    <property type="match status" value="1"/>
</dbReference>
<dbReference type="Gene3D" id="1.10.10.10">
    <property type="entry name" value="Winged helix-like DNA-binding domain superfamily/Winged helix DNA-binding domain"/>
    <property type="match status" value="1"/>
</dbReference>
<dbReference type="InterPro" id="IPR016032">
    <property type="entry name" value="Sig_transdc_resp-reg_C-effctor"/>
</dbReference>
<protein>
    <submittedName>
        <fullName evidence="4">Transcriptional regulator HilA</fullName>
    </submittedName>
</protein>
<dbReference type="InterPro" id="IPR011990">
    <property type="entry name" value="TPR-like_helical_dom_sf"/>
</dbReference>
<organism evidence="4 5">
    <name type="scientific">Methylobacterium isbiliense</name>
    <dbReference type="NCBI Taxonomy" id="315478"/>
    <lineage>
        <taxon>Bacteria</taxon>
        <taxon>Pseudomonadati</taxon>
        <taxon>Pseudomonadota</taxon>
        <taxon>Alphaproteobacteria</taxon>
        <taxon>Hyphomicrobiales</taxon>
        <taxon>Methylobacteriaceae</taxon>
        <taxon>Methylobacterium</taxon>
    </lineage>
</organism>
<dbReference type="Pfam" id="PF00486">
    <property type="entry name" value="Trans_reg_C"/>
    <property type="match status" value="1"/>
</dbReference>
<dbReference type="EMBL" id="BPQQ01000019">
    <property type="protein sequence ID" value="GJD99934.1"/>
    <property type="molecule type" value="Genomic_DNA"/>
</dbReference>
<evidence type="ECO:0000313" key="4">
    <source>
        <dbReference type="EMBL" id="GJD99934.1"/>
    </source>
</evidence>
<reference evidence="4" key="1">
    <citation type="journal article" date="2021" name="Front. Microbiol.">
        <title>Comprehensive Comparative Genomics and Phenotyping of Methylobacterium Species.</title>
        <authorList>
            <person name="Alessa O."/>
            <person name="Ogura Y."/>
            <person name="Fujitani Y."/>
            <person name="Takami H."/>
            <person name="Hayashi T."/>
            <person name="Sahin N."/>
            <person name="Tani A."/>
        </authorList>
    </citation>
    <scope>NUCLEOTIDE SEQUENCE</scope>
    <source>
        <strain evidence="4">DSM 17168</strain>
    </source>
</reference>
<comment type="caution">
    <text evidence="4">The sequence shown here is derived from an EMBL/GenBank/DDBJ whole genome shotgun (WGS) entry which is preliminary data.</text>
</comment>
<dbReference type="Gene3D" id="1.25.40.10">
    <property type="entry name" value="Tetratricopeptide repeat domain"/>
    <property type="match status" value="1"/>
</dbReference>
<dbReference type="SUPFAM" id="SSF46894">
    <property type="entry name" value="C-terminal effector domain of the bipartite response regulators"/>
    <property type="match status" value="1"/>
</dbReference>
<sequence>MPYWFDGFELDADRVELRRHGLIVPVEPQVFALLLLLVEHRARMVSKEEIIGAVWGGRIVSDSALSSRIKSARRALGDDGQGQRFIRTLHGQGFRFVAEVTTTGPGAATPAGPTANGALAPSARARPSIAILPFRLVAASEFHPALGEALAHDLIVALSRLRWLFVIARGSSFRFRSGHQDACRAGRLLDASYCLCGIVETAADRVLITAELIDTRSEAVVWADRCDGPIDAVHALRARIAASVIAALEIQIPLHEAALASLAEPSCLTAWSAYHLGLRHLHRFTRDDNEAAAALFARALALDPHFVRAHAGLSSTHFQSAFLRYSADAPGEARAARACAERSLDLDPLDPVANFTMGRALWLTGEVDRSTPWLERATALSPSFAQGYYARAWADAVAERDRHSIENVDMAMSLSPLDPLFYAMLATRALTDLIQGSTGTAAAWADRAARSPGAHVMISLIAVIAHTLDGNRDRAALWTADLRRRGGTSQAHFFASFPFRDGPLRRRMAKAMDENGIS</sequence>
<dbReference type="SUPFAM" id="SSF48452">
    <property type="entry name" value="TPR-like"/>
    <property type="match status" value="1"/>
</dbReference>
<proteinExistence type="predicted"/>
<feature type="DNA-binding region" description="OmpR/PhoB-type" evidence="2">
    <location>
        <begin position="1"/>
        <end position="98"/>
    </location>
</feature>
<reference evidence="4" key="2">
    <citation type="submission" date="2021-08" db="EMBL/GenBank/DDBJ databases">
        <authorList>
            <person name="Tani A."/>
            <person name="Ola A."/>
            <person name="Ogura Y."/>
            <person name="Katsura K."/>
            <person name="Hayashi T."/>
        </authorList>
    </citation>
    <scope>NUCLEOTIDE SEQUENCE</scope>
    <source>
        <strain evidence="4">DSM 17168</strain>
    </source>
</reference>
<evidence type="ECO:0000313" key="5">
    <source>
        <dbReference type="Proteomes" id="UP001055153"/>
    </source>
</evidence>
<dbReference type="Proteomes" id="UP001055153">
    <property type="component" value="Unassembled WGS sequence"/>
</dbReference>
<dbReference type="PROSITE" id="PS51755">
    <property type="entry name" value="OMPR_PHOB"/>
    <property type="match status" value="1"/>
</dbReference>
<feature type="domain" description="OmpR/PhoB-type" evidence="3">
    <location>
        <begin position="1"/>
        <end position="98"/>
    </location>
</feature>
<evidence type="ECO:0000256" key="2">
    <source>
        <dbReference type="PROSITE-ProRule" id="PRU01091"/>
    </source>
</evidence>
<keyword evidence="5" id="KW-1185">Reference proteome</keyword>
<accession>A0ABQ4SBW3</accession>
<keyword evidence="1 2" id="KW-0238">DNA-binding</keyword>
<name>A0ABQ4SBW3_9HYPH</name>
<dbReference type="RefSeq" id="WP_238234819.1">
    <property type="nucleotide sequence ID" value="NZ_BPQQ01000019.1"/>
</dbReference>
<dbReference type="CDD" id="cd00383">
    <property type="entry name" value="trans_reg_C"/>
    <property type="match status" value="1"/>
</dbReference>
<evidence type="ECO:0000256" key="1">
    <source>
        <dbReference type="ARBA" id="ARBA00023125"/>
    </source>
</evidence>